<sequence length="254" mass="30019">MSFPGNQQEGNNRIYRKDAYDILLEYIPTMQTVAPTEKLDQNYMFLFSKLIPADWRCQESILIENIRNLYGDSNKRIQMYGSPESLERCLMIFMSFPGNQLVFQPKDYDFHKTFLPVYQSLRGNNYIYRKDVYDVLLEYIPTIHTIPSIETLAQTVGVYEEFKQKLVKRRIHREVMMRSGGWEKHGVDFSLDQENSVQLLDTIAKFFDTIEAKIGRNMQEKITIVTSDFPVHENVFEYKKMLIWLDLTTESCEL</sequence>
<dbReference type="GO" id="GO:0045087">
    <property type="term" value="P:innate immune response"/>
    <property type="evidence" value="ECO:0007669"/>
    <property type="project" value="TreeGrafter"/>
</dbReference>
<organism evidence="2">
    <name type="scientific">Caenorhabditis brenneri</name>
    <name type="common">Nematode worm</name>
    <dbReference type="NCBI Taxonomy" id="135651"/>
    <lineage>
        <taxon>Eukaryota</taxon>
        <taxon>Metazoa</taxon>
        <taxon>Ecdysozoa</taxon>
        <taxon>Nematoda</taxon>
        <taxon>Chromadorea</taxon>
        <taxon>Rhabditida</taxon>
        <taxon>Rhabditina</taxon>
        <taxon>Rhabditomorpha</taxon>
        <taxon>Rhabditoidea</taxon>
        <taxon>Rhabditidae</taxon>
        <taxon>Peloderinae</taxon>
        <taxon>Caenorhabditis</taxon>
    </lineage>
</organism>
<dbReference type="PANTHER" id="PTHR21447">
    <property type="entry name" value="RING-TYPE DOMAIN-CONTAINING PROTEIN-RELATED"/>
    <property type="match status" value="1"/>
</dbReference>
<dbReference type="HOGENOM" id="CLU_1095100_0_0_1"/>
<gene>
    <name evidence="1" type="ORF">CAEBREN_10898</name>
</gene>
<protein>
    <submittedName>
        <fullName evidence="1">Uncharacterized protein</fullName>
    </submittedName>
</protein>
<dbReference type="GO" id="GO:0045121">
    <property type="term" value="C:membrane raft"/>
    <property type="evidence" value="ECO:0007669"/>
    <property type="project" value="TreeGrafter"/>
</dbReference>
<evidence type="ECO:0000313" key="1">
    <source>
        <dbReference type="EMBL" id="EGT59240.1"/>
    </source>
</evidence>
<dbReference type="EMBL" id="GL380678">
    <property type="protein sequence ID" value="EGT59240.1"/>
    <property type="molecule type" value="Genomic_DNA"/>
</dbReference>
<dbReference type="AlphaFoldDB" id="G0PJD3"/>
<dbReference type="InParanoid" id="G0PJD3"/>
<dbReference type="PANTHER" id="PTHR21447:SF11">
    <property type="entry name" value="RING-TYPE DOMAIN-CONTAINING PROTEIN"/>
    <property type="match status" value="1"/>
</dbReference>
<dbReference type="Proteomes" id="UP000008068">
    <property type="component" value="Unassembled WGS sequence"/>
</dbReference>
<proteinExistence type="predicted"/>
<name>G0PJD3_CAEBE</name>
<evidence type="ECO:0000313" key="2">
    <source>
        <dbReference type="Proteomes" id="UP000008068"/>
    </source>
</evidence>
<accession>G0PJD3</accession>
<reference evidence="2" key="1">
    <citation type="submission" date="2011-07" db="EMBL/GenBank/DDBJ databases">
        <authorList>
            <consortium name="Caenorhabditis brenneri Sequencing and Analysis Consortium"/>
            <person name="Wilson R.K."/>
        </authorList>
    </citation>
    <scope>NUCLEOTIDE SEQUENCE [LARGE SCALE GENOMIC DNA]</scope>
    <source>
        <strain evidence="2">PB2801</strain>
    </source>
</reference>
<keyword evidence="2" id="KW-1185">Reference proteome</keyword>